<evidence type="ECO:0000313" key="3">
    <source>
        <dbReference type="Proteomes" id="UP001314170"/>
    </source>
</evidence>
<dbReference type="Proteomes" id="UP001314170">
    <property type="component" value="Unassembled WGS sequence"/>
</dbReference>
<protein>
    <submittedName>
        <fullName evidence="2">Uncharacterized protein</fullName>
    </submittedName>
</protein>
<evidence type="ECO:0000313" key="2">
    <source>
        <dbReference type="EMBL" id="CAK7332675.1"/>
    </source>
</evidence>
<feature type="non-terminal residue" evidence="2">
    <location>
        <position position="136"/>
    </location>
</feature>
<dbReference type="AlphaFoldDB" id="A0AAV1RD60"/>
<feature type="compositionally biased region" description="Basic and acidic residues" evidence="1">
    <location>
        <begin position="81"/>
        <end position="95"/>
    </location>
</feature>
<accession>A0AAV1RD60</accession>
<evidence type="ECO:0000256" key="1">
    <source>
        <dbReference type="SAM" id="MobiDB-lite"/>
    </source>
</evidence>
<name>A0AAV1RD60_9ROSI</name>
<organism evidence="2 3">
    <name type="scientific">Dovyalis caffra</name>
    <dbReference type="NCBI Taxonomy" id="77055"/>
    <lineage>
        <taxon>Eukaryota</taxon>
        <taxon>Viridiplantae</taxon>
        <taxon>Streptophyta</taxon>
        <taxon>Embryophyta</taxon>
        <taxon>Tracheophyta</taxon>
        <taxon>Spermatophyta</taxon>
        <taxon>Magnoliopsida</taxon>
        <taxon>eudicotyledons</taxon>
        <taxon>Gunneridae</taxon>
        <taxon>Pentapetalae</taxon>
        <taxon>rosids</taxon>
        <taxon>fabids</taxon>
        <taxon>Malpighiales</taxon>
        <taxon>Salicaceae</taxon>
        <taxon>Flacourtieae</taxon>
        <taxon>Dovyalis</taxon>
    </lineage>
</organism>
<keyword evidence="3" id="KW-1185">Reference proteome</keyword>
<dbReference type="EMBL" id="CAWUPB010000913">
    <property type="protein sequence ID" value="CAK7332675.1"/>
    <property type="molecule type" value="Genomic_DNA"/>
</dbReference>
<proteinExistence type="predicted"/>
<reference evidence="2 3" key="1">
    <citation type="submission" date="2024-01" db="EMBL/GenBank/DDBJ databases">
        <authorList>
            <person name="Waweru B."/>
        </authorList>
    </citation>
    <scope>NUCLEOTIDE SEQUENCE [LARGE SCALE GENOMIC DNA]</scope>
</reference>
<gene>
    <name evidence="2" type="ORF">DCAF_LOCUS9101</name>
</gene>
<feature type="region of interest" description="Disordered" evidence="1">
    <location>
        <begin position="81"/>
        <end position="117"/>
    </location>
</feature>
<sequence length="136" mass="16135">MQAVPSILMPKRAVNPKKEAHVLLSAESTGRRQAEAMSVLTEKQNHRITYNPYLLATLWRKKTKIPDSWYPKSSKEKIRTDDLTEENKISNRPKDIFTTQHRHNKVNTTTEQTKPRKRMRRVEIEIIWEEVREKDL</sequence>
<comment type="caution">
    <text evidence="2">The sequence shown here is derived from an EMBL/GenBank/DDBJ whole genome shotgun (WGS) entry which is preliminary data.</text>
</comment>